<dbReference type="Gene3D" id="2.60.120.200">
    <property type="match status" value="1"/>
</dbReference>
<evidence type="ECO:0000313" key="4">
    <source>
        <dbReference type="Proteomes" id="UP000001218"/>
    </source>
</evidence>
<dbReference type="PANTHER" id="PTHR10963">
    <property type="entry name" value="GLYCOSYL HYDROLASE-RELATED"/>
    <property type="match status" value="1"/>
</dbReference>
<reference evidence="3 4" key="1">
    <citation type="submission" date="2012-02" db="EMBL/GenBank/DDBJ databases">
        <title>The Genome Sequence of Parabacteroides johnsonii CL02T12C29.</title>
        <authorList>
            <consortium name="The Broad Institute Genome Sequencing Platform"/>
            <person name="Earl A."/>
            <person name="Ward D."/>
            <person name="Feldgarden M."/>
            <person name="Gevers D."/>
            <person name="Zitomersky N.L."/>
            <person name="Coyne M.J."/>
            <person name="Comstock L.E."/>
            <person name="Young S.K."/>
            <person name="Zeng Q."/>
            <person name="Gargeya S."/>
            <person name="Fitzgerald M."/>
            <person name="Haas B."/>
            <person name="Abouelleil A."/>
            <person name="Alvarado L."/>
            <person name="Arachchi H.M."/>
            <person name="Berlin A."/>
            <person name="Chapman S.B."/>
            <person name="Gearin G."/>
            <person name="Goldberg J."/>
            <person name="Griggs A."/>
            <person name="Gujja S."/>
            <person name="Hansen M."/>
            <person name="Heiman D."/>
            <person name="Howarth C."/>
            <person name="Larimer J."/>
            <person name="Lui A."/>
            <person name="MacDonald P.J.P."/>
            <person name="McCowen C."/>
            <person name="Montmayeur A."/>
            <person name="Murphy C."/>
            <person name="Neiman D."/>
            <person name="Pearson M."/>
            <person name="Priest M."/>
            <person name="Roberts A."/>
            <person name="Saif S."/>
            <person name="Shea T."/>
            <person name="Sisk P."/>
            <person name="Stolte C."/>
            <person name="Sykes S."/>
            <person name="Wortman J."/>
            <person name="Nusbaum C."/>
            <person name="Birren B."/>
        </authorList>
    </citation>
    <scope>NUCLEOTIDE SEQUENCE [LARGE SCALE GENOMIC DNA]</scope>
    <source>
        <strain evidence="3 4">CL02T12C29</strain>
    </source>
</reference>
<name>K6A9W7_9BACT</name>
<dbReference type="CDD" id="cd08023">
    <property type="entry name" value="GH16_laminarinase_like"/>
    <property type="match status" value="1"/>
</dbReference>
<evidence type="ECO:0000256" key="1">
    <source>
        <dbReference type="ARBA" id="ARBA00006865"/>
    </source>
</evidence>
<dbReference type="eggNOG" id="COG2273">
    <property type="taxonomic scope" value="Bacteria"/>
</dbReference>
<sequence>MRESICFIFLFVQVCTGNAQRIIDPEDNVNWQLVWLDEFNYSNREELLLEWEAQNASSNHILCSRWEDNIEVADGKVRLVNKKEKRGGQEWTSGSMWTRRNFKYGYFECKYKYANATGTNNSFWLMTRPADSEPREGKRFEIDVNEGHCFDEVNTNIHDWSDSYIDSEGNSKHPTSHKSYTCPHVDFSQEFHLFGLEWTEKEIIFYLDRKEIRRVKNDFCFSPAPVMLSLAIINWAGEVTNEIDQTFMEIDYVKIYKNKN</sequence>
<dbReference type="Pfam" id="PF00722">
    <property type="entry name" value="Glyco_hydro_16"/>
    <property type="match status" value="1"/>
</dbReference>
<dbReference type="PATRIC" id="fig|999419.3.peg.1271"/>
<dbReference type="EMBL" id="AGZP01000011">
    <property type="protein sequence ID" value="EKN12468.1"/>
    <property type="molecule type" value="Genomic_DNA"/>
</dbReference>
<dbReference type="PROSITE" id="PS51762">
    <property type="entry name" value="GH16_2"/>
    <property type="match status" value="1"/>
</dbReference>
<accession>K6A9W7</accession>
<dbReference type="GO" id="GO:0005975">
    <property type="term" value="P:carbohydrate metabolic process"/>
    <property type="evidence" value="ECO:0007669"/>
    <property type="project" value="InterPro"/>
</dbReference>
<gene>
    <name evidence="3" type="ORF">HMPREF1077_01244</name>
</gene>
<dbReference type="HOGENOM" id="CLU_1068965_0_0_10"/>
<dbReference type="InterPro" id="IPR000757">
    <property type="entry name" value="Beta-glucanase-like"/>
</dbReference>
<dbReference type="InterPro" id="IPR050546">
    <property type="entry name" value="Glycosyl_Hydrlase_16"/>
</dbReference>
<dbReference type="RefSeq" id="WP_008155557.1">
    <property type="nucleotide sequence ID" value="NZ_JH976465.1"/>
</dbReference>
<organism evidence="3 4">
    <name type="scientific">Parabacteroides johnsonii CL02T12C29</name>
    <dbReference type="NCBI Taxonomy" id="999419"/>
    <lineage>
        <taxon>Bacteria</taxon>
        <taxon>Pseudomonadati</taxon>
        <taxon>Bacteroidota</taxon>
        <taxon>Bacteroidia</taxon>
        <taxon>Bacteroidales</taxon>
        <taxon>Tannerellaceae</taxon>
        <taxon>Parabacteroides</taxon>
    </lineage>
</organism>
<protein>
    <recommendedName>
        <fullName evidence="2">GH16 domain-containing protein</fullName>
    </recommendedName>
</protein>
<comment type="similarity">
    <text evidence="1">Belongs to the glycosyl hydrolase 16 family.</text>
</comment>
<dbReference type="AlphaFoldDB" id="K6A9W7"/>
<proteinExistence type="inferred from homology"/>
<dbReference type="GO" id="GO:0004553">
    <property type="term" value="F:hydrolase activity, hydrolyzing O-glycosyl compounds"/>
    <property type="evidence" value="ECO:0007669"/>
    <property type="project" value="InterPro"/>
</dbReference>
<dbReference type="PANTHER" id="PTHR10963:SF55">
    <property type="entry name" value="GLYCOSIDE HYDROLASE FAMILY 16 PROTEIN"/>
    <property type="match status" value="1"/>
</dbReference>
<dbReference type="InterPro" id="IPR013320">
    <property type="entry name" value="ConA-like_dom_sf"/>
</dbReference>
<feature type="domain" description="GH16" evidence="2">
    <location>
        <begin position="29"/>
        <end position="260"/>
    </location>
</feature>
<comment type="caution">
    <text evidence="3">The sequence shown here is derived from an EMBL/GenBank/DDBJ whole genome shotgun (WGS) entry which is preliminary data.</text>
</comment>
<dbReference type="SUPFAM" id="SSF49899">
    <property type="entry name" value="Concanavalin A-like lectins/glucanases"/>
    <property type="match status" value="1"/>
</dbReference>
<evidence type="ECO:0000313" key="3">
    <source>
        <dbReference type="EMBL" id="EKN12468.1"/>
    </source>
</evidence>
<dbReference type="Proteomes" id="UP000001218">
    <property type="component" value="Unassembled WGS sequence"/>
</dbReference>
<dbReference type="OrthoDB" id="9809583at2"/>
<evidence type="ECO:0000259" key="2">
    <source>
        <dbReference type="PROSITE" id="PS51762"/>
    </source>
</evidence>